<evidence type="ECO:0000313" key="2">
    <source>
        <dbReference type="Proteomes" id="UP001240697"/>
    </source>
</evidence>
<protein>
    <submittedName>
        <fullName evidence="1">HD domain-containing protein</fullName>
    </submittedName>
</protein>
<dbReference type="CDD" id="cd00077">
    <property type="entry name" value="HDc"/>
    <property type="match status" value="1"/>
</dbReference>
<gene>
    <name evidence="1" type="ORF">QMY55_22540</name>
</gene>
<dbReference type="Gene3D" id="1.10.3210.10">
    <property type="entry name" value="Hypothetical protein af1432"/>
    <property type="match status" value="1"/>
</dbReference>
<reference evidence="1 2" key="1">
    <citation type="submission" date="2023-05" db="EMBL/GenBank/DDBJ databases">
        <authorList>
            <person name="Yin Y."/>
            <person name="Lu Z."/>
        </authorList>
    </citation>
    <scope>NUCLEOTIDE SEQUENCE [LARGE SCALE GENOMIC DNA]</scope>
    <source>
        <strain evidence="1 2">ZM22</strain>
    </source>
</reference>
<name>A0ABY8SQ85_9BURK</name>
<dbReference type="SUPFAM" id="SSF109604">
    <property type="entry name" value="HD-domain/PDEase-like"/>
    <property type="match status" value="1"/>
</dbReference>
<dbReference type="InterPro" id="IPR003607">
    <property type="entry name" value="HD/PDEase_dom"/>
</dbReference>
<dbReference type="RefSeq" id="WP_283486327.1">
    <property type="nucleotide sequence ID" value="NZ_CP125947.1"/>
</dbReference>
<dbReference type="Proteomes" id="UP001240697">
    <property type="component" value="Chromosome"/>
</dbReference>
<evidence type="ECO:0000313" key="1">
    <source>
        <dbReference type="EMBL" id="WHS65227.1"/>
    </source>
</evidence>
<organism evidence="1 2">
    <name type="scientific">Comamonas resistens</name>
    <dbReference type="NCBI Taxonomy" id="3046670"/>
    <lineage>
        <taxon>Bacteria</taxon>
        <taxon>Pseudomonadati</taxon>
        <taxon>Pseudomonadota</taxon>
        <taxon>Betaproteobacteria</taxon>
        <taxon>Burkholderiales</taxon>
        <taxon>Comamonadaceae</taxon>
        <taxon>Comamonas</taxon>
    </lineage>
</organism>
<proteinExistence type="predicted"/>
<sequence>MLLENALIKHPLCQPVAKRYRQWYDFMENNVEYWMADSPWHAKDHAARVLLLALILGHKKGLDDEGMDTLSLAAVFHDSRRVDDWIDKGHGERAAHYYRERCRETNIYIDAHAAFIMHHHDLDDRIGLAEIDRMYAGRTERLALFQIFKDADALDRFRLGDDNLNVSMLRTEEAPTLIEFSKQMLQQSRNELNARSGAVTL</sequence>
<accession>A0ABY8SQ85</accession>
<dbReference type="EMBL" id="CP125947">
    <property type="protein sequence ID" value="WHS65227.1"/>
    <property type="molecule type" value="Genomic_DNA"/>
</dbReference>
<keyword evidence="2" id="KW-1185">Reference proteome</keyword>